<dbReference type="AlphaFoldDB" id="A0ABD5XF98"/>
<comment type="caution">
    <text evidence="3">The sequence shown here is derived from an EMBL/GenBank/DDBJ whole genome shotgun (WGS) entry which is preliminary data.</text>
</comment>
<dbReference type="Pfam" id="PF23336">
    <property type="entry name" value="HTH_TbsP_C"/>
    <property type="match status" value="1"/>
</dbReference>
<feature type="domain" description="Transcriptional regulator TbsP N-terminal" evidence="1">
    <location>
        <begin position="9"/>
        <end position="146"/>
    </location>
</feature>
<dbReference type="NCBIfam" id="NF047393">
    <property type="entry name" value="TransRegTbspHalo"/>
    <property type="match status" value="1"/>
</dbReference>
<dbReference type="Pfam" id="PF19138">
    <property type="entry name" value="TbsP_N"/>
    <property type="match status" value="1"/>
</dbReference>
<proteinExistence type="predicted"/>
<accession>A0ABD5XF98</accession>
<sequence length="272" mass="29873">MDFTDTHVAEMAEVVEKGINAAQSELFVINPTRTAITQFVTSLTAATDSPTIRLFVDESSLKPILDDFLIASRLADLVNKDQLVIRTLDEVPRAQLLLTKEVLVSVVESGGSVVALPSTDASFVTSTYEEYSRRWDRSADYSLRTPPLSHVRETMAEDIGDKAVEDFNRSLETLDKAEGDGQGLDEVSIALLVAANNRELLYDISRWGEDVRLASKATFSRTKNKLESAGVIDTEKVPIEMGRPRLRLVLGNGTLLDADIETVVQKVSGELS</sequence>
<name>A0ABD5XF98_9EURY</name>
<organism evidence="3 4">
    <name type="scientific">Halovenus rubra</name>
    <dbReference type="NCBI Taxonomy" id="869890"/>
    <lineage>
        <taxon>Archaea</taxon>
        <taxon>Methanobacteriati</taxon>
        <taxon>Methanobacteriota</taxon>
        <taxon>Stenosarchaea group</taxon>
        <taxon>Halobacteria</taxon>
        <taxon>Halobacteriales</taxon>
        <taxon>Haloarculaceae</taxon>
        <taxon>Halovenus</taxon>
    </lineage>
</organism>
<dbReference type="InterPro" id="IPR056163">
    <property type="entry name" value="TbsP_C"/>
</dbReference>
<protein>
    <submittedName>
        <fullName evidence="3">Transcriptional regulator TbsP</fullName>
    </submittedName>
</protein>
<gene>
    <name evidence="3" type="primary">tbsP</name>
    <name evidence="3" type="ORF">ACFQJ7_17405</name>
</gene>
<reference evidence="3 4" key="1">
    <citation type="journal article" date="2014" name="Int. J. Syst. Evol. Microbiol.">
        <title>Complete genome sequence of Corynebacterium casei LMG S-19264T (=DSM 44701T), isolated from a smear-ripened cheese.</title>
        <authorList>
            <consortium name="US DOE Joint Genome Institute (JGI-PGF)"/>
            <person name="Walter F."/>
            <person name="Albersmeier A."/>
            <person name="Kalinowski J."/>
            <person name="Ruckert C."/>
        </authorList>
    </citation>
    <scope>NUCLEOTIDE SEQUENCE [LARGE SCALE GENOMIC DNA]</scope>
    <source>
        <strain evidence="3 4">CGMCC 4.7215</strain>
    </source>
</reference>
<feature type="domain" description="Transcriptional regulator TbsP-like C-terminal" evidence="2">
    <location>
        <begin position="147"/>
        <end position="267"/>
    </location>
</feature>
<dbReference type="InterPro" id="IPR043859">
    <property type="entry name" value="TbsP-like_N"/>
</dbReference>
<evidence type="ECO:0000259" key="2">
    <source>
        <dbReference type="Pfam" id="PF23336"/>
    </source>
</evidence>
<evidence type="ECO:0000259" key="1">
    <source>
        <dbReference type="Pfam" id="PF19138"/>
    </source>
</evidence>
<dbReference type="Proteomes" id="UP001596414">
    <property type="component" value="Unassembled WGS sequence"/>
</dbReference>
<dbReference type="RefSeq" id="WP_267636772.1">
    <property type="nucleotide sequence ID" value="NZ_JAODIY010000006.1"/>
</dbReference>
<evidence type="ECO:0000313" key="4">
    <source>
        <dbReference type="Proteomes" id="UP001596414"/>
    </source>
</evidence>
<dbReference type="EMBL" id="JBHSZQ010000052">
    <property type="protein sequence ID" value="MFC7127773.1"/>
    <property type="molecule type" value="Genomic_DNA"/>
</dbReference>
<evidence type="ECO:0000313" key="3">
    <source>
        <dbReference type="EMBL" id="MFC7127773.1"/>
    </source>
</evidence>